<accession>A0A183IX99</accession>
<dbReference type="Proteomes" id="UP000270296">
    <property type="component" value="Unassembled WGS sequence"/>
</dbReference>
<evidence type="ECO:0000313" key="3">
    <source>
        <dbReference type="Proteomes" id="UP000270296"/>
    </source>
</evidence>
<evidence type="ECO:0000256" key="1">
    <source>
        <dbReference type="SAM" id="MobiDB-lite"/>
    </source>
</evidence>
<feature type="region of interest" description="Disordered" evidence="1">
    <location>
        <begin position="18"/>
        <end position="58"/>
    </location>
</feature>
<proteinExistence type="predicted"/>
<reference evidence="2 3" key="2">
    <citation type="submission" date="2018-11" db="EMBL/GenBank/DDBJ databases">
        <authorList>
            <consortium name="Pathogen Informatics"/>
        </authorList>
    </citation>
    <scope>NUCLEOTIDE SEQUENCE [LARGE SCALE GENOMIC DNA]</scope>
</reference>
<gene>
    <name evidence="2" type="ORF">SBAD_LOCUS8247</name>
</gene>
<dbReference type="EMBL" id="UZAM01011411">
    <property type="protein sequence ID" value="VDP16065.1"/>
    <property type="molecule type" value="Genomic_DNA"/>
</dbReference>
<evidence type="ECO:0000313" key="2">
    <source>
        <dbReference type="EMBL" id="VDP16065.1"/>
    </source>
</evidence>
<keyword evidence="3" id="KW-1185">Reference proteome</keyword>
<feature type="compositionally biased region" description="Basic and acidic residues" evidence="1">
    <location>
        <begin position="22"/>
        <end position="38"/>
    </location>
</feature>
<name>A0A183IX99_9BILA</name>
<evidence type="ECO:0000313" key="4">
    <source>
        <dbReference type="WBParaSite" id="SBAD_0000855501-mRNA-1"/>
    </source>
</evidence>
<sequence>MTDERSHAPSADSVCVQVAARCPRDSEPVEAKRSDTRPRPGQASRSTEAKPQPSTFDNRLILPPLATKFVKEHVVDDANDR</sequence>
<dbReference type="AlphaFoldDB" id="A0A183IX99"/>
<dbReference type="WBParaSite" id="SBAD_0000855501-mRNA-1">
    <property type="protein sequence ID" value="SBAD_0000855501-mRNA-1"/>
    <property type="gene ID" value="SBAD_0000855501"/>
</dbReference>
<reference evidence="4" key="1">
    <citation type="submission" date="2016-06" db="UniProtKB">
        <authorList>
            <consortium name="WormBaseParasite"/>
        </authorList>
    </citation>
    <scope>IDENTIFICATION</scope>
</reference>
<organism evidence="4">
    <name type="scientific">Soboliphyme baturini</name>
    <dbReference type="NCBI Taxonomy" id="241478"/>
    <lineage>
        <taxon>Eukaryota</taxon>
        <taxon>Metazoa</taxon>
        <taxon>Ecdysozoa</taxon>
        <taxon>Nematoda</taxon>
        <taxon>Enoplea</taxon>
        <taxon>Dorylaimia</taxon>
        <taxon>Dioctophymatida</taxon>
        <taxon>Dioctophymatoidea</taxon>
        <taxon>Soboliphymatidae</taxon>
        <taxon>Soboliphyme</taxon>
    </lineage>
</organism>
<protein>
    <submittedName>
        <fullName evidence="4">DUF397 domain-containing protein</fullName>
    </submittedName>
</protein>